<evidence type="ECO:0000313" key="2">
    <source>
        <dbReference type="EMBL" id="KAG8191093.1"/>
    </source>
</evidence>
<feature type="compositionally biased region" description="Polar residues" evidence="1">
    <location>
        <begin position="29"/>
        <end position="45"/>
    </location>
</feature>
<evidence type="ECO:0000313" key="3">
    <source>
        <dbReference type="Proteomes" id="UP000827092"/>
    </source>
</evidence>
<organism evidence="2 3">
    <name type="scientific">Oedothorax gibbosus</name>
    <dbReference type="NCBI Taxonomy" id="931172"/>
    <lineage>
        <taxon>Eukaryota</taxon>
        <taxon>Metazoa</taxon>
        <taxon>Ecdysozoa</taxon>
        <taxon>Arthropoda</taxon>
        <taxon>Chelicerata</taxon>
        <taxon>Arachnida</taxon>
        <taxon>Araneae</taxon>
        <taxon>Araneomorphae</taxon>
        <taxon>Entelegynae</taxon>
        <taxon>Araneoidea</taxon>
        <taxon>Linyphiidae</taxon>
        <taxon>Erigoninae</taxon>
        <taxon>Oedothorax</taxon>
    </lineage>
</organism>
<name>A0AAV6V4V2_9ARAC</name>
<protein>
    <submittedName>
        <fullName evidence="2">Uncharacterized protein</fullName>
    </submittedName>
</protein>
<gene>
    <name evidence="2" type="ORF">JTE90_008405</name>
</gene>
<proteinExistence type="predicted"/>
<evidence type="ECO:0000256" key="1">
    <source>
        <dbReference type="SAM" id="MobiDB-lite"/>
    </source>
</evidence>
<keyword evidence="3" id="KW-1185">Reference proteome</keyword>
<feature type="region of interest" description="Disordered" evidence="1">
    <location>
        <begin position="28"/>
        <end position="52"/>
    </location>
</feature>
<comment type="caution">
    <text evidence="2">The sequence shown here is derived from an EMBL/GenBank/DDBJ whole genome shotgun (WGS) entry which is preliminary data.</text>
</comment>
<accession>A0AAV6V4V2</accession>
<sequence>MSCIMYEENARQIRLLAMHTAPLPVYENGDTSSKQVDYSSHTNGLSALPVNRFPQVRHTLQDQSQRGC</sequence>
<reference evidence="2 3" key="1">
    <citation type="journal article" date="2022" name="Nat. Ecol. Evol.">
        <title>A masculinizing supergene underlies an exaggerated male reproductive morph in a spider.</title>
        <authorList>
            <person name="Hendrickx F."/>
            <person name="De Corte Z."/>
            <person name="Sonet G."/>
            <person name="Van Belleghem S.M."/>
            <person name="Kostlbacher S."/>
            <person name="Vangestel C."/>
        </authorList>
    </citation>
    <scope>NUCLEOTIDE SEQUENCE [LARGE SCALE GENOMIC DNA]</scope>
    <source>
        <strain evidence="2">W744_W776</strain>
    </source>
</reference>
<dbReference type="AlphaFoldDB" id="A0AAV6V4V2"/>
<dbReference type="Proteomes" id="UP000827092">
    <property type="component" value="Unassembled WGS sequence"/>
</dbReference>
<dbReference type="EMBL" id="JAFNEN010000167">
    <property type="protein sequence ID" value="KAG8191093.1"/>
    <property type="molecule type" value="Genomic_DNA"/>
</dbReference>